<sequence length="192" mass="21148">DMSYVPGTPSARAVELNRRAIDVALQAVAANPQSAIGHVACCVSRGRLALHLDNRTKVQLARQAQDDVRTALNLEPDNDVAHHLLGRWNYEMASVNAVVRTIIQMLYGTSLMAGSYRDAAACYETAVRLRPEYLIHRVELGRTYWKLGQLQAAERELETAMGLDVPDINALLQKEDAKTMLARLKGGRPGSV</sequence>
<evidence type="ECO:0000313" key="9">
    <source>
        <dbReference type="EMBL" id="GFR51294.1"/>
    </source>
</evidence>
<feature type="non-terminal residue" evidence="9">
    <location>
        <position position="1"/>
    </location>
</feature>
<organism evidence="9 10">
    <name type="scientific">Astrephomene gubernaculifera</name>
    <dbReference type="NCBI Taxonomy" id="47775"/>
    <lineage>
        <taxon>Eukaryota</taxon>
        <taxon>Viridiplantae</taxon>
        <taxon>Chlorophyta</taxon>
        <taxon>core chlorophytes</taxon>
        <taxon>Chlorophyceae</taxon>
        <taxon>CS clade</taxon>
        <taxon>Chlamydomonadales</taxon>
        <taxon>Astrephomenaceae</taxon>
        <taxon>Astrephomene</taxon>
    </lineage>
</organism>
<evidence type="ECO:0000313" key="10">
    <source>
        <dbReference type="Proteomes" id="UP001054857"/>
    </source>
</evidence>
<dbReference type="EMBL" id="BMAR01000048">
    <property type="protein sequence ID" value="GFR51294.1"/>
    <property type="molecule type" value="Genomic_DNA"/>
</dbReference>
<evidence type="ECO:0000256" key="6">
    <source>
        <dbReference type="ARBA" id="ARBA00023212"/>
    </source>
</evidence>
<dbReference type="Gene3D" id="1.25.40.10">
    <property type="entry name" value="Tetratricopeptide repeat domain"/>
    <property type="match status" value="1"/>
</dbReference>
<evidence type="ECO:0000256" key="4">
    <source>
        <dbReference type="ARBA" id="ARBA00022737"/>
    </source>
</evidence>
<dbReference type="PANTHER" id="PTHR16056">
    <property type="entry name" value="REGULATOR OF MICROTUBULE DYNAMICS PROTEIN"/>
    <property type="match status" value="1"/>
</dbReference>
<dbReference type="SUPFAM" id="SSF48452">
    <property type="entry name" value="TPR-like"/>
    <property type="match status" value="1"/>
</dbReference>
<evidence type="ECO:0000256" key="3">
    <source>
        <dbReference type="ARBA" id="ARBA00022490"/>
    </source>
</evidence>
<dbReference type="InterPro" id="IPR049039">
    <property type="entry name" value="RMD1-3_a_helical_rpt"/>
</dbReference>
<evidence type="ECO:0000256" key="2">
    <source>
        <dbReference type="ARBA" id="ARBA00011375"/>
    </source>
</evidence>
<dbReference type="Pfam" id="PF21033">
    <property type="entry name" value="RMD1-3"/>
    <property type="match status" value="1"/>
</dbReference>
<comment type="subcellular location">
    <subcellularLocation>
        <location evidence="1">Cytoplasm</location>
        <location evidence="1">Cytoskeleton</location>
    </subcellularLocation>
</comment>
<evidence type="ECO:0000256" key="7">
    <source>
        <dbReference type="ARBA" id="ARBA00039966"/>
    </source>
</evidence>
<name>A0AAD3E287_9CHLO</name>
<dbReference type="InterPro" id="IPR011990">
    <property type="entry name" value="TPR-like_helical_dom_sf"/>
</dbReference>
<dbReference type="AlphaFoldDB" id="A0AAD3E287"/>
<keyword evidence="6" id="KW-0206">Cytoskeleton</keyword>
<reference evidence="9 10" key="1">
    <citation type="journal article" date="2021" name="Sci. Rep.">
        <title>Genome sequencing of the multicellular alga Astrephomene provides insights into convergent evolution of germ-soma differentiation.</title>
        <authorList>
            <person name="Yamashita S."/>
            <person name="Yamamoto K."/>
            <person name="Matsuzaki R."/>
            <person name="Suzuki S."/>
            <person name="Yamaguchi H."/>
            <person name="Hirooka S."/>
            <person name="Minakuchi Y."/>
            <person name="Miyagishima S."/>
            <person name="Kawachi M."/>
            <person name="Toyoda A."/>
            <person name="Nozaki H."/>
        </authorList>
    </citation>
    <scope>NUCLEOTIDE SEQUENCE [LARGE SCALE GENOMIC DNA]</scope>
    <source>
        <strain evidence="9 10">NIES-4017</strain>
    </source>
</reference>
<keyword evidence="5" id="KW-0802">TPR repeat</keyword>
<dbReference type="GO" id="GO:0008017">
    <property type="term" value="F:microtubule binding"/>
    <property type="evidence" value="ECO:0007669"/>
    <property type="project" value="TreeGrafter"/>
</dbReference>
<dbReference type="PANTHER" id="PTHR16056:SF16">
    <property type="entry name" value="REGULATOR OF MICROTUBULE DYNAMICS PROTEIN 1"/>
    <property type="match status" value="1"/>
</dbReference>
<dbReference type="GO" id="GO:0005876">
    <property type="term" value="C:spindle microtubule"/>
    <property type="evidence" value="ECO:0007669"/>
    <property type="project" value="TreeGrafter"/>
</dbReference>
<accession>A0AAD3E287</accession>
<comment type="caution">
    <text evidence="9">The sequence shown here is derived from an EMBL/GenBank/DDBJ whole genome shotgun (WGS) entry which is preliminary data.</text>
</comment>
<keyword evidence="10" id="KW-1185">Reference proteome</keyword>
<evidence type="ECO:0000256" key="1">
    <source>
        <dbReference type="ARBA" id="ARBA00004245"/>
    </source>
</evidence>
<evidence type="ECO:0000256" key="5">
    <source>
        <dbReference type="ARBA" id="ARBA00022803"/>
    </source>
</evidence>
<dbReference type="GO" id="GO:0005737">
    <property type="term" value="C:cytoplasm"/>
    <property type="evidence" value="ECO:0007669"/>
    <property type="project" value="TreeGrafter"/>
</dbReference>
<proteinExistence type="predicted"/>
<comment type="subunit">
    <text evidence="2">Interacts with microtubules.</text>
</comment>
<dbReference type="GO" id="GO:0097431">
    <property type="term" value="C:mitotic spindle pole"/>
    <property type="evidence" value="ECO:0007669"/>
    <property type="project" value="TreeGrafter"/>
</dbReference>
<dbReference type="Proteomes" id="UP001054857">
    <property type="component" value="Unassembled WGS sequence"/>
</dbReference>
<protein>
    <recommendedName>
        <fullName evidence="7">Regulator of microtubule dynamics protein 1</fullName>
    </recommendedName>
    <alternativeName>
        <fullName evidence="8">Protein FAM82B</fullName>
    </alternativeName>
</protein>
<evidence type="ECO:0000256" key="8">
    <source>
        <dbReference type="ARBA" id="ARBA00041958"/>
    </source>
</evidence>
<keyword evidence="3" id="KW-0963">Cytoplasm</keyword>
<gene>
    <name evidence="9" type="ORF">Agub_g13655</name>
</gene>
<keyword evidence="4" id="KW-0677">Repeat</keyword>